<feature type="compositionally biased region" description="Basic and acidic residues" evidence="1">
    <location>
        <begin position="196"/>
        <end position="208"/>
    </location>
</feature>
<dbReference type="Proteomes" id="UP001176961">
    <property type="component" value="Unassembled WGS sequence"/>
</dbReference>
<organism evidence="2 3">
    <name type="scientific">Cylicocyclus nassatus</name>
    <name type="common">Nematode worm</name>
    <dbReference type="NCBI Taxonomy" id="53992"/>
    <lineage>
        <taxon>Eukaryota</taxon>
        <taxon>Metazoa</taxon>
        <taxon>Ecdysozoa</taxon>
        <taxon>Nematoda</taxon>
        <taxon>Chromadorea</taxon>
        <taxon>Rhabditida</taxon>
        <taxon>Rhabditina</taxon>
        <taxon>Rhabditomorpha</taxon>
        <taxon>Strongyloidea</taxon>
        <taxon>Strongylidae</taxon>
        <taxon>Cylicocyclus</taxon>
    </lineage>
</organism>
<accession>A0AA36HB07</accession>
<feature type="region of interest" description="Disordered" evidence="1">
    <location>
        <begin position="139"/>
        <end position="241"/>
    </location>
</feature>
<evidence type="ECO:0000313" key="3">
    <source>
        <dbReference type="Proteomes" id="UP001176961"/>
    </source>
</evidence>
<dbReference type="EMBL" id="CATQJL010000316">
    <property type="protein sequence ID" value="CAJ0606990.1"/>
    <property type="molecule type" value="Genomic_DNA"/>
</dbReference>
<feature type="region of interest" description="Disordered" evidence="1">
    <location>
        <begin position="1"/>
        <end position="23"/>
    </location>
</feature>
<dbReference type="AlphaFoldDB" id="A0AA36HB07"/>
<feature type="compositionally biased region" description="Basic and acidic residues" evidence="1">
    <location>
        <begin position="14"/>
        <end position="23"/>
    </location>
</feature>
<feature type="region of interest" description="Disordered" evidence="1">
    <location>
        <begin position="93"/>
        <end position="120"/>
    </location>
</feature>
<proteinExistence type="predicted"/>
<reference evidence="2" key="1">
    <citation type="submission" date="2023-07" db="EMBL/GenBank/DDBJ databases">
        <authorList>
            <consortium name="CYATHOMIX"/>
        </authorList>
    </citation>
    <scope>NUCLEOTIDE SEQUENCE</scope>
    <source>
        <strain evidence="2">N/A</strain>
    </source>
</reference>
<feature type="compositionally biased region" description="Polar residues" evidence="1">
    <location>
        <begin position="93"/>
        <end position="107"/>
    </location>
</feature>
<feature type="compositionally biased region" description="Polar residues" evidence="1">
    <location>
        <begin position="141"/>
        <end position="150"/>
    </location>
</feature>
<protein>
    <submittedName>
        <fullName evidence="2">Uncharacterized protein</fullName>
    </submittedName>
</protein>
<feature type="compositionally biased region" description="Basic and acidic residues" evidence="1">
    <location>
        <begin position="220"/>
        <end position="241"/>
    </location>
</feature>
<evidence type="ECO:0000313" key="2">
    <source>
        <dbReference type="EMBL" id="CAJ0606990.1"/>
    </source>
</evidence>
<sequence>MIMRVPSPPQDLQKTQDGREEDAERIVRANRYVKVLAEESFNRVEDFIEKATRELDYYIRDDPEDIKVAEMIANKMEQCEKIRTSFSLLSCENGQRLNNPPRSTTPVSIDETQKESDVFGPPLLERRFDRNWQRRLKHIMSQPTAPTQGKKTPLPTPQGSQEENATQLSDRQPLTFGATPSKEGANGTNNKVANKGGKESADEHEHGKLKNAFKKKWKKLFKEKSQSQRPTEEKKSWWQFW</sequence>
<gene>
    <name evidence="2" type="ORF">CYNAS_LOCUS18973</name>
</gene>
<feature type="compositionally biased region" description="Polar residues" evidence="1">
    <location>
        <begin position="157"/>
        <end position="172"/>
    </location>
</feature>
<comment type="caution">
    <text evidence="2">The sequence shown here is derived from an EMBL/GenBank/DDBJ whole genome shotgun (WGS) entry which is preliminary data.</text>
</comment>
<name>A0AA36HB07_CYLNA</name>
<evidence type="ECO:0000256" key="1">
    <source>
        <dbReference type="SAM" id="MobiDB-lite"/>
    </source>
</evidence>
<keyword evidence="3" id="KW-1185">Reference proteome</keyword>
<feature type="compositionally biased region" description="Basic residues" evidence="1">
    <location>
        <begin position="209"/>
        <end position="219"/>
    </location>
</feature>